<evidence type="ECO:0000313" key="4">
    <source>
        <dbReference type="Proteomes" id="UP000258927"/>
    </source>
</evidence>
<organism evidence="3 4">
    <name type="scientific">Maritalea myrionectae</name>
    <dbReference type="NCBI Taxonomy" id="454601"/>
    <lineage>
        <taxon>Bacteria</taxon>
        <taxon>Pseudomonadati</taxon>
        <taxon>Pseudomonadota</taxon>
        <taxon>Alphaproteobacteria</taxon>
        <taxon>Hyphomicrobiales</taxon>
        <taxon>Devosiaceae</taxon>
        <taxon>Maritalea</taxon>
    </lineage>
</organism>
<feature type="transmembrane region" description="Helical" evidence="1">
    <location>
        <begin position="77"/>
        <end position="100"/>
    </location>
</feature>
<dbReference type="AlphaFoldDB" id="A0A2R4MJ64"/>
<accession>A0A2R4MJ64</accession>
<feature type="signal peptide" evidence="2">
    <location>
        <begin position="1"/>
        <end position="27"/>
    </location>
</feature>
<dbReference type="EMBL" id="CP021331">
    <property type="protein sequence ID" value="AVX06004.1"/>
    <property type="molecule type" value="Genomic_DNA"/>
</dbReference>
<keyword evidence="4" id="KW-1185">Reference proteome</keyword>
<feature type="transmembrane region" description="Helical" evidence="1">
    <location>
        <begin position="51"/>
        <end position="70"/>
    </location>
</feature>
<keyword evidence="3" id="KW-0614">Plasmid</keyword>
<dbReference type="RefSeq" id="WP_117396952.1">
    <property type="nucleotide sequence ID" value="NZ_CP021331.1"/>
</dbReference>
<gene>
    <name evidence="3" type="ORF">MXMO3_03501</name>
</gene>
<name>A0A2R4MJ64_9HYPH</name>
<evidence type="ECO:0000313" key="3">
    <source>
        <dbReference type="EMBL" id="AVX06004.1"/>
    </source>
</evidence>
<dbReference type="KEGG" id="mmyr:MXMO3_03501"/>
<geneLocation type="plasmid" evidence="4">
    <name>phl2708x3</name>
</geneLocation>
<proteinExistence type="predicted"/>
<feature type="chain" id="PRO_5015327279" description="Type IV secretion system protein virB2" evidence="2">
    <location>
        <begin position="28"/>
        <end position="109"/>
    </location>
</feature>
<keyword evidence="1" id="KW-1133">Transmembrane helix</keyword>
<evidence type="ECO:0008006" key="5">
    <source>
        <dbReference type="Google" id="ProtNLM"/>
    </source>
</evidence>
<reference evidence="3 4" key="1">
    <citation type="submission" date="2017-05" db="EMBL/GenBank/DDBJ databases">
        <title>Genome Analysis of Maritalea myrionectae HL2708#5.</title>
        <authorList>
            <consortium name="Cotde Inc.-PKNU"/>
            <person name="Jang D."/>
            <person name="Oh H.-M."/>
        </authorList>
    </citation>
    <scope>NUCLEOTIDE SEQUENCE [LARGE SCALE GENOMIC DNA]</scope>
    <source>
        <strain evidence="3 4">HL2708#5</strain>
        <plasmid evidence="4">phl2708x3</plasmid>
    </source>
</reference>
<dbReference type="Proteomes" id="UP000258927">
    <property type="component" value="Plasmid pHL2708X3"/>
</dbReference>
<evidence type="ECO:0000256" key="2">
    <source>
        <dbReference type="SAM" id="SignalP"/>
    </source>
</evidence>
<keyword evidence="2" id="KW-0732">Signal</keyword>
<protein>
    <recommendedName>
        <fullName evidence="5">Type IV secretion system protein virB2</fullName>
    </recommendedName>
</protein>
<keyword evidence="1" id="KW-0812">Transmembrane</keyword>
<sequence>MKKFIKRCGLAVSSLAATAITAGNAFAAGTTTIETEFTTVANDMLALVQGSGALLVTAVSLGIAAIMLMFGQGWKGVIYAFAGSFILGSGFAVMTGISGATATTALLGF</sequence>
<keyword evidence="1" id="KW-0472">Membrane</keyword>
<evidence type="ECO:0000256" key="1">
    <source>
        <dbReference type="SAM" id="Phobius"/>
    </source>
</evidence>